<evidence type="ECO:0000313" key="9">
    <source>
        <dbReference type="EMBL" id="SFV62614.1"/>
    </source>
</evidence>
<dbReference type="SUPFAM" id="SSF46600">
    <property type="entry name" value="C-terminal UvrC-binding domain of UvrB"/>
    <property type="match status" value="1"/>
</dbReference>
<dbReference type="EMBL" id="FPHC01000067">
    <property type="protein sequence ID" value="SFV62614.1"/>
    <property type="molecule type" value="Genomic_DNA"/>
</dbReference>
<dbReference type="PROSITE" id="PS50164">
    <property type="entry name" value="GIY_YIG"/>
    <property type="match status" value="1"/>
</dbReference>
<gene>
    <name evidence="9" type="ORF">MNB_SV-6-480</name>
</gene>
<dbReference type="InterPro" id="IPR004791">
    <property type="entry name" value="UvrC"/>
</dbReference>
<evidence type="ECO:0000256" key="5">
    <source>
        <dbReference type="ARBA" id="ARBA00023204"/>
    </source>
</evidence>
<keyword evidence="5" id="KW-0234">DNA repair</keyword>
<feature type="domain" description="UVR" evidence="6">
    <location>
        <begin position="205"/>
        <end position="240"/>
    </location>
</feature>
<reference evidence="9" key="1">
    <citation type="submission" date="2016-10" db="EMBL/GenBank/DDBJ databases">
        <authorList>
            <person name="de Groot N.N."/>
        </authorList>
    </citation>
    <scope>NUCLEOTIDE SEQUENCE</scope>
</reference>
<organism evidence="9">
    <name type="scientific">hydrothermal vent metagenome</name>
    <dbReference type="NCBI Taxonomy" id="652676"/>
    <lineage>
        <taxon>unclassified sequences</taxon>
        <taxon>metagenomes</taxon>
        <taxon>ecological metagenomes</taxon>
    </lineage>
</organism>
<dbReference type="PROSITE" id="PS50151">
    <property type="entry name" value="UVR"/>
    <property type="match status" value="1"/>
</dbReference>
<keyword evidence="1" id="KW-0963">Cytoplasm</keyword>
<dbReference type="GO" id="GO:0009381">
    <property type="term" value="F:excinuclease ABC activity"/>
    <property type="evidence" value="ECO:0007669"/>
    <property type="project" value="InterPro"/>
</dbReference>
<dbReference type="Gene3D" id="1.10.150.20">
    <property type="entry name" value="5' to 3' exonuclease, C-terminal subdomain"/>
    <property type="match status" value="1"/>
</dbReference>
<dbReference type="NCBIfam" id="TIGR00194">
    <property type="entry name" value="uvrC"/>
    <property type="match status" value="1"/>
</dbReference>
<dbReference type="InterPro" id="IPR036876">
    <property type="entry name" value="UVR_dom_sf"/>
</dbReference>
<dbReference type="GO" id="GO:0006289">
    <property type="term" value="P:nucleotide-excision repair"/>
    <property type="evidence" value="ECO:0007669"/>
    <property type="project" value="InterPro"/>
</dbReference>
<dbReference type="PANTHER" id="PTHR30562:SF1">
    <property type="entry name" value="UVRABC SYSTEM PROTEIN C"/>
    <property type="match status" value="1"/>
</dbReference>
<dbReference type="Gene3D" id="3.30.420.340">
    <property type="entry name" value="UvrC, RNAse H endonuclease domain"/>
    <property type="match status" value="1"/>
</dbReference>
<dbReference type="InterPro" id="IPR001943">
    <property type="entry name" value="UVR_dom"/>
</dbReference>
<proteinExistence type="inferred from homology"/>
<dbReference type="PROSITE" id="PS50165">
    <property type="entry name" value="UVRC"/>
    <property type="match status" value="1"/>
</dbReference>
<keyword evidence="3" id="KW-0228">DNA excision</keyword>
<dbReference type="SMART" id="SM00465">
    <property type="entry name" value="GIYc"/>
    <property type="match status" value="1"/>
</dbReference>
<evidence type="ECO:0000259" key="8">
    <source>
        <dbReference type="PROSITE" id="PS50165"/>
    </source>
</evidence>
<dbReference type="InterPro" id="IPR050066">
    <property type="entry name" value="UvrABC_protein_C"/>
</dbReference>
<dbReference type="PANTHER" id="PTHR30562">
    <property type="entry name" value="UVRC/OXIDOREDUCTASE"/>
    <property type="match status" value="1"/>
</dbReference>
<dbReference type="SUPFAM" id="SSF47781">
    <property type="entry name" value="RuvA domain 2-like"/>
    <property type="match status" value="1"/>
</dbReference>
<evidence type="ECO:0000259" key="6">
    <source>
        <dbReference type="PROSITE" id="PS50151"/>
    </source>
</evidence>
<dbReference type="Gene3D" id="3.40.1440.10">
    <property type="entry name" value="GIY-YIG endonuclease"/>
    <property type="match status" value="1"/>
</dbReference>
<dbReference type="InterPro" id="IPR047296">
    <property type="entry name" value="GIY-YIG_UvrC_Cho"/>
</dbReference>
<name>A0A1W1CA28_9ZZZZ</name>
<dbReference type="SUPFAM" id="SSF82771">
    <property type="entry name" value="GIY-YIG endonuclease"/>
    <property type="match status" value="1"/>
</dbReference>
<dbReference type="Pfam" id="PF02151">
    <property type="entry name" value="UVR"/>
    <property type="match status" value="1"/>
</dbReference>
<dbReference type="InterPro" id="IPR035901">
    <property type="entry name" value="GIY-YIG_endonuc_sf"/>
</dbReference>
<feature type="domain" description="UvrC family homology region profile" evidence="8">
    <location>
        <begin position="271"/>
        <end position="472"/>
    </location>
</feature>
<evidence type="ECO:0000259" key="7">
    <source>
        <dbReference type="PROSITE" id="PS50164"/>
    </source>
</evidence>
<evidence type="ECO:0000256" key="3">
    <source>
        <dbReference type="ARBA" id="ARBA00022769"/>
    </source>
</evidence>
<evidence type="ECO:0000256" key="2">
    <source>
        <dbReference type="ARBA" id="ARBA00022763"/>
    </source>
</evidence>
<dbReference type="InterPro" id="IPR038476">
    <property type="entry name" value="UvrC_RNase_H_dom_sf"/>
</dbReference>
<dbReference type="InterPro" id="IPR000305">
    <property type="entry name" value="GIY-YIG_endonuc"/>
</dbReference>
<dbReference type="FunFam" id="3.40.1440.10:FF:000001">
    <property type="entry name" value="UvrABC system protein C"/>
    <property type="match status" value="1"/>
</dbReference>
<dbReference type="Pfam" id="PF01541">
    <property type="entry name" value="GIY-YIG"/>
    <property type="match status" value="1"/>
</dbReference>
<accession>A0A1W1CA28</accession>
<dbReference type="HAMAP" id="MF_00203">
    <property type="entry name" value="UvrC"/>
    <property type="match status" value="1"/>
</dbReference>
<dbReference type="InterPro" id="IPR001162">
    <property type="entry name" value="UvrC_RNase_H_dom"/>
</dbReference>
<dbReference type="AlphaFoldDB" id="A0A1W1CA28"/>
<evidence type="ECO:0000256" key="4">
    <source>
        <dbReference type="ARBA" id="ARBA00022881"/>
    </source>
</evidence>
<keyword evidence="2" id="KW-0227">DNA damage</keyword>
<dbReference type="Pfam" id="PF22920">
    <property type="entry name" value="UvrC_RNaseH"/>
    <property type="match status" value="1"/>
</dbReference>
<dbReference type="Pfam" id="PF08459">
    <property type="entry name" value="UvrC_RNaseH_dom"/>
    <property type="match status" value="1"/>
</dbReference>
<sequence length="598" mass="68794">MTKDIEATLAQLPSTPGVYQYFDDRGRLLYVGKAKDLKKRVRSYFRFTSGVEPNPTQSPRILKMLSEAKSIEYIVVGSEEDALVLENSLIKQLNPKYNILLRDDKTYPYIYIDDREPFPRFELTRKIVKGKDITYYGPFPTGGKALLEAIYEIYPLVQKKSCLREKKACLFHQIKKCHAPCEGKITSEEYKKIVDSAKSSIIKRGRLIGALEKRMFFLAENERYEEAARLRDMSSLIGSLTLSATTDLATDANLDIFAILNGDERGVVVKLFMREGKIISSSYNYFRHTHNFELNEAYKQALLEFYDIDSPHIAQTILVAEVFEDSLEIASTLSKRLGKKIEIVKPLRGKKAKLIELAMQNAKELLKNQKSHNYIEQEVADLLSLSKIPYRIESFDNSHMMGVATVGAMVVWHEERWDKSSYRRYELHQRDEYGQMREMLSRRISDFIKEPPPDLWILDGGEANLNLALKLLEDAKVNLDVIAIAKEKLDAKAHRAKGSAKDILYTNIGIVELKPNDRRLHWIQRQRDEAHRFAITYHKNKKRRDDTQISLLNKKGVGKATVKKLIDYFGSFQSIQDATIDELAKVVGRQLAEIIKNR</sequence>
<dbReference type="CDD" id="cd10434">
    <property type="entry name" value="GIY-YIG_UvrC_Cho"/>
    <property type="match status" value="1"/>
</dbReference>
<dbReference type="Pfam" id="PF14520">
    <property type="entry name" value="HHH_5"/>
    <property type="match status" value="1"/>
</dbReference>
<evidence type="ECO:0000256" key="1">
    <source>
        <dbReference type="ARBA" id="ARBA00022490"/>
    </source>
</evidence>
<feature type="domain" description="GIY-YIG" evidence="7">
    <location>
        <begin position="14"/>
        <end position="99"/>
    </location>
</feature>
<dbReference type="InterPro" id="IPR010994">
    <property type="entry name" value="RuvA_2-like"/>
</dbReference>
<keyword evidence="4" id="KW-0267">Excision nuclease</keyword>
<protein>
    <submittedName>
        <fullName evidence="9">Excinuclease ABC subunit C</fullName>
    </submittedName>
</protein>
<dbReference type="GO" id="GO:0009380">
    <property type="term" value="C:excinuclease repair complex"/>
    <property type="evidence" value="ECO:0007669"/>
    <property type="project" value="InterPro"/>
</dbReference>